<protein>
    <submittedName>
        <fullName evidence="3">Stress-inducible protein</fullName>
    </submittedName>
</protein>
<name>A0ABQ3NR21_STRVG</name>
<dbReference type="RefSeq" id="WP_053627951.1">
    <property type="nucleotide sequence ID" value="NZ_BMRU01000063.1"/>
</dbReference>
<dbReference type="EMBL" id="BNDV01000010">
    <property type="protein sequence ID" value="GHI15216.1"/>
    <property type="molecule type" value="Genomic_DNA"/>
</dbReference>
<dbReference type="InterPro" id="IPR006016">
    <property type="entry name" value="UspA"/>
</dbReference>
<dbReference type="InterPro" id="IPR014729">
    <property type="entry name" value="Rossmann-like_a/b/a_fold"/>
</dbReference>
<organism evidence="3 4">
    <name type="scientific">Streptomyces virginiae</name>
    <name type="common">Streptomyces cinnamonensis</name>
    <dbReference type="NCBI Taxonomy" id="1961"/>
    <lineage>
        <taxon>Bacteria</taxon>
        <taxon>Bacillati</taxon>
        <taxon>Actinomycetota</taxon>
        <taxon>Actinomycetes</taxon>
        <taxon>Kitasatosporales</taxon>
        <taxon>Streptomycetaceae</taxon>
        <taxon>Streptomyces</taxon>
    </lineage>
</organism>
<comment type="similarity">
    <text evidence="1">Belongs to the universal stress protein A family.</text>
</comment>
<dbReference type="PRINTS" id="PR01438">
    <property type="entry name" value="UNVRSLSTRESS"/>
</dbReference>
<dbReference type="SUPFAM" id="SSF52402">
    <property type="entry name" value="Adenine nucleotide alpha hydrolases-like"/>
    <property type="match status" value="2"/>
</dbReference>
<dbReference type="Proteomes" id="UP000660554">
    <property type="component" value="Unassembled WGS sequence"/>
</dbReference>
<feature type="domain" description="UspA" evidence="2">
    <location>
        <begin position="1"/>
        <end position="139"/>
    </location>
</feature>
<gene>
    <name evidence="3" type="ORF">Scinn_46790</name>
</gene>
<dbReference type="Pfam" id="PF00582">
    <property type="entry name" value="Usp"/>
    <property type="match status" value="2"/>
</dbReference>
<keyword evidence="4" id="KW-1185">Reference proteome</keyword>
<comment type="caution">
    <text evidence="3">The sequence shown here is derived from an EMBL/GenBank/DDBJ whole genome shotgun (WGS) entry which is preliminary data.</text>
</comment>
<accession>A0ABQ3NR21</accession>
<dbReference type="PANTHER" id="PTHR46268:SF6">
    <property type="entry name" value="UNIVERSAL STRESS PROTEIN UP12"/>
    <property type="match status" value="1"/>
</dbReference>
<dbReference type="Gene3D" id="3.40.50.620">
    <property type="entry name" value="HUPs"/>
    <property type="match status" value="2"/>
</dbReference>
<feature type="domain" description="UspA" evidence="2">
    <location>
        <begin position="163"/>
        <end position="301"/>
    </location>
</feature>
<proteinExistence type="inferred from homology"/>
<evidence type="ECO:0000313" key="4">
    <source>
        <dbReference type="Proteomes" id="UP000660554"/>
    </source>
</evidence>
<reference evidence="4" key="1">
    <citation type="submission" date="2020-09" db="EMBL/GenBank/DDBJ databases">
        <title>Whole genome shotgun sequence of Streptomyces cinnamonensis NBRC 15873.</title>
        <authorList>
            <person name="Komaki H."/>
            <person name="Tamura T."/>
        </authorList>
    </citation>
    <scope>NUCLEOTIDE SEQUENCE [LARGE SCALE GENOMIC DNA]</scope>
    <source>
        <strain evidence="4">NBRC 15873</strain>
    </source>
</reference>
<evidence type="ECO:0000259" key="2">
    <source>
        <dbReference type="Pfam" id="PF00582"/>
    </source>
</evidence>
<evidence type="ECO:0000313" key="3">
    <source>
        <dbReference type="EMBL" id="GHI15216.1"/>
    </source>
</evidence>
<dbReference type="GeneID" id="86958384"/>
<dbReference type="InterPro" id="IPR006015">
    <property type="entry name" value="Universal_stress_UspA"/>
</dbReference>
<sequence>MSRTVIAGIDGSPASLAAAEWAAREARRRRVPLKLLHAMEEWIPSYGYASQTEATPSPQYWGERIPREVALQLTERHPGLEITTEQVDGRPLTVLVAAAQEAEVLVLGSRGLGAMTGFLVGSVSQAVLAQAKRPVVVVRPSAWLDADCLPASDGDAPRKDKDRPVVLGLDLSHPSTELLDHAFDAAAVRRAPLRVIHRWSMPPAFAFDPALLAPEVRDGMATSMATALADELRPWRDKYPEVRVEVDCSVGQPANQLVEASADASLVVVGRRIRRSAIGAHLGPVVHAVLHHATAPVAVVPHA</sequence>
<evidence type="ECO:0000256" key="1">
    <source>
        <dbReference type="ARBA" id="ARBA00008791"/>
    </source>
</evidence>
<dbReference type="PANTHER" id="PTHR46268">
    <property type="entry name" value="STRESS RESPONSE PROTEIN NHAX"/>
    <property type="match status" value="1"/>
</dbReference>